<dbReference type="EMBL" id="CP073346">
    <property type="protein sequence ID" value="UTW08221.1"/>
    <property type="molecule type" value="Genomic_DNA"/>
</dbReference>
<dbReference type="InterPro" id="IPR053714">
    <property type="entry name" value="Iso_Racemase_Enz_sf"/>
</dbReference>
<accession>A0ABY5H7D2</accession>
<dbReference type="PANTHER" id="PTHR40267">
    <property type="entry name" value="BLR3294 PROTEIN"/>
    <property type="match status" value="1"/>
</dbReference>
<organism evidence="1 2">
    <name type="scientific">Pseudomonas benzenivorans</name>
    <dbReference type="NCBI Taxonomy" id="556533"/>
    <lineage>
        <taxon>Bacteria</taxon>
        <taxon>Pseudomonadati</taxon>
        <taxon>Pseudomonadota</taxon>
        <taxon>Gammaproteobacteria</taxon>
        <taxon>Pseudomonadales</taxon>
        <taxon>Pseudomonadaceae</taxon>
        <taxon>Pseudomonas</taxon>
    </lineage>
</organism>
<dbReference type="RefSeq" id="WP_255838834.1">
    <property type="nucleotide sequence ID" value="NZ_CP073346.1"/>
</dbReference>
<dbReference type="Pfam" id="PF17645">
    <property type="entry name" value="Amdase"/>
    <property type="match status" value="1"/>
</dbReference>
<dbReference type="Gene3D" id="3.40.50.12500">
    <property type="match status" value="1"/>
</dbReference>
<reference evidence="1" key="1">
    <citation type="submission" date="2021-04" db="EMBL/GenBank/DDBJ databases">
        <title>Oceanospirillales bacteria with DddD are important DMSP degraders in coastal seawater.</title>
        <authorList>
            <person name="Liu J."/>
        </authorList>
    </citation>
    <scope>NUCLEOTIDE SEQUENCE</scope>
    <source>
        <strain evidence="1">D13-4</strain>
    </source>
</reference>
<protein>
    <submittedName>
        <fullName evidence="1">Aspartate/glutamate racemase family protein</fullName>
    </submittedName>
</protein>
<sequence>MLLPYTNTNLEPDMALMAPQELSIHVTRIGGYPVEEVPGLSEMKAMASTSLEEALTLLSATGPDLVIYGCTSATLSLGPEGDSAFANQLSLDAGCPAITTSGAILASLHRLGAKRVHFVTPYDAALTQRGSDFLTEAGFEVVAQTYPSTPLTSLQQGELTPDRIIEMIIAGDHNSADVLVLSCTDMRAVECIEALETVTGLPVVTSNQALFHELLLQLHLPTANVPGRLARSRAE</sequence>
<dbReference type="InterPro" id="IPR026286">
    <property type="entry name" value="MaiA/AMDase"/>
</dbReference>
<dbReference type="Proteomes" id="UP001059672">
    <property type="component" value="Chromosome"/>
</dbReference>
<evidence type="ECO:0000313" key="1">
    <source>
        <dbReference type="EMBL" id="UTW08221.1"/>
    </source>
</evidence>
<dbReference type="PANTHER" id="PTHR40267:SF1">
    <property type="entry name" value="BLR3294 PROTEIN"/>
    <property type="match status" value="1"/>
</dbReference>
<dbReference type="PIRSF" id="PIRSF015736">
    <property type="entry name" value="MI"/>
    <property type="match status" value="1"/>
</dbReference>
<gene>
    <name evidence="1" type="ORF">KDW96_02515</name>
</gene>
<keyword evidence="2" id="KW-1185">Reference proteome</keyword>
<name>A0ABY5H7D2_9PSED</name>
<evidence type="ECO:0000313" key="2">
    <source>
        <dbReference type="Proteomes" id="UP001059672"/>
    </source>
</evidence>
<proteinExistence type="predicted"/>